<dbReference type="AlphaFoldDB" id="A0A9D4J7Q2"/>
<sequence length="76" mass="8491">MTCLNLEGWESPLGMNGYKKQQLDERNINAVNTRKEVFTKALNGVQGALITRLFFAAPCKLISYPTPPDSTVQIFT</sequence>
<keyword evidence="2" id="KW-1185">Reference proteome</keyword>
<comment type="caution">
    <text evidence="1">The sequence shown here is derived from an EMBL/GenBank/DDBJ whole genome shotgun (WGS) entry which is preliminary data.</text>
</comment>
<reference evidence="1" key="2">
    <citation type="submission" date="2020-11" db="EMBL/GenBank/DDBJ databases">
        <authorList>
            <person name="McCartney M.A."/>
            <person name="Auch B."/>
            <person name="Kono T."/>
            <person name="Mallez S."/>
            <person name="Becker A."/>
            <person name="Gohl D.M."/>
            <person name="Silverstein K.A.T."/>
            <person name="Koren S."/>
            <person name="Bechman K.B."/>
            <person name="Herman A."/>
            <person name="Abrahante J.E."/>
            <person name="Garbe J."/>
        </authorList>
    </citation>
    <scope>NUCLEOTIDE SEQUENCE</scope>
    <source>
        <strain evidence="1">Duluth1</strain>
        <tissue evidence="1">Whole animal</tissue>
    </source>
</reference>
<organism evidence="1 2">
    <name type="scientific">Dreissena polymorpha</name>
    <name type="common">Zebra mussel</name>
    <name type="synonym">Mytilus polymorpha</name>
    <dbReference type="NCBI Taxonomy" id="45954"/>
    <lineage>
        <taxon>Eukaryota</taxon>
        <taxon>Metazoa</taxon>
        <taxon>Spiralia</taxon>
        <taxon>Lophotrochozoa</taxon>
        <taxon>Mollusca</taxon>
        <taxon>Bivalvia</taxon>
        <taxon>Autobranchia</taxon>
        <taxon>Heteroconchia</taxon>
        <taxon>Euheterodonta</taxon>
        <taxon>Imparidentia</taxon>
        <taxon>Neoheterodontei</taxon>
        <taxon>Myida</taxon>
        <taxon>Dreissenoidea</taxon>
        <taxon>Dreissenidae</taxon>
        <taxon>Dreissena</taxon>
    </lineage>
</organism>
<evidence type="ECO:0000313" key="2">
    <source>
        <dbReference type="Proteomes" id="UP000828390"/>
    </source>
</evidence>
<dbReference type="EMBL" id="JAIWYP010000007">
    <property type="protein sequence ID" value="KAH3802896.1"/>
    <property type="molecule type" value="Genomic_DNA"/>
</dbReference>
<protein>
    <submittedName>
        <fullName evidence="1">Uncharacterized protein</fullName>
    </submittedName>
</protein>
<name>A0A9D4J7Q2_DREPO</name>
<reference evidence="1" key="1">
    <citation type="journal article" date="2019" name="bioRxiv">
        <title>The Genome of the Zebra Mussel, Dreissena polymorpha: A Resource for Invasive Species Research.</title>
        <authorList>
            <person name="McCartney M.A."/>
            <person name="Auch B."/>
            <person name="Kono T."/>
            <person name="Mallez S."/>
            <person name="Zhang Y."/>
            <person name="Obille A."/>
            <person name="Becker A."/>
            <person name="Abrahante J.E."/>
            <person name="Garbe J."/>
            <person name="Badalamenti J.P."/>
            <person name="Herman A."/>
            <person name="Mangelson H."/>
            <person name="Liachko I."/>
            <person name="Sullivan S."/>
            <person name="Sone E.D."/>
            <person name="Koren S."/>
            <person name="Silverstein K.A.T."/>
            <person name="Beckman K.B."/>
            <person name="Gohl D.M."/>
        </authorList>
    </citation>
    <scope>NUCLEOTIDE SEQUENCE</scope>
    <source>
        <strain evidence="1">Duluth1</strain>
        <tissue evidence="1">Whole animal</tissue>
    </source>
</reference>
<dbReference type="Proteomes" id="UP000828390">
    <property type="component" value="Unassembled WGS sequence"/>
</dbReference>
<proteinExistence type="predicted"/>
<evidence type="ECO:0000313" key="1">
    <source>
        <dbReference type="EMBL" id="KAH3802896.1"/>
    </source>
</evidence>
<accession>A0A9D4J7Q2</accession>
<gene>
    <name evidence="1" type="ORF">DPMN_156593</name>
</gene>